<dbReference type="EMBL" id="KI894024">
    <property type="protein sequence ID" value="OCF23221.1"/>
    <property type="molecule type" value="Genomic_DNA"/>
</dbReference>
<dbReference type="KEGG" id="kbi:30211974"/>
<evidence type="ECO:0000256" key="1">
    <source>
        <dbReference type="SAM" id="MobiDB-lite"/>
    </source>
</evidence>
<evidence type="ECO:0000313" key="4">
    <source>
        <dbReference type="Proteomes" id="UP000092730"/>
    </source>
</evidence>
<protein>
    <submittedName>
        <fullName evidence="2">Uncharacterized protein</fullName>
    </submittedName>
</protein>
<sequence length="186" mass="20120">MADPQKVSYFSVPVEISVSNVTKNRDWHAEACAQIHSIDFPSLNDIEHTDSHTNITMLRSALASLNFPSETNSVCDLTKYAVPDTLQGSHAVEPWRGAFIPKDQPVQGFHFDAQLSDFIMACSGKSKGEKTTLTGNMIGFYRAPPPSQTENGSNDDGSLASAPSSRRSSLSAADTLAVDWDGDTIL</sequence>
<dbReference type="RefSeq" id="XP_019044291.1">
    <property type="nucleotide sequence ID" value="XM_019194168.1"/>
</dbReference>
<organism evidence="2">
    <name type="scientific">Kwoniella bestiolae CBS 10118</name>
    <dbReference type="NCBI Taxonomy" id="1296100"/>
    <lineage>
        <taxon>Eukaryota</taxon>
        <taxon>Fungi</taxon>
        <taxon>Dikarya</taxon>
        <taxon>Basidiomycota</taxon>
        <taxon>Agaricomycotina</taxon>
        <taxon>Tremellomycetes</taxon>
        <taxon>Tremellales</taxon>
        <taxon>Cryptococcaceae</taxon>
        <taxon>Kwoniella</taxon>
    </lineage>
</organism>
<reference evidence="3" key="4">
    <citation type="submission" date="2024-02" db="EMBL/GenBank/DDBJ databases">
        <title>Comparative genomics of Cryptococcus and Kwoniella reveals pathogenesis evolution and contrasting modes of karyotype evolution via chromosome fusion or intercentromeric recombination.</title>
        <authorList>
            <person name="Coelho M.A."/>
            <person name="David-Palma M."/>
            <person name="Shea T."/>
            <person name="Bowers K."/>
            <person name="McGinley-Smith S."/>
            <person name="Mohammad A.W."/>
            <person name="Gnirke A."/>
            <person name="Yurkov A.M."/>
            <person name="Nowrousian M."/>
            <person name="Sun S."/>
            <person name="Cuomo C.A."/>
            <person name="Heitman J."/>
        </authorList>
    </citation>
    <scope>NUCLEOTIDE SEQUENCE</scope>
    <source>
        <strain evidence="3">CBS 10118</strain>
    </source>
</reference>
<dbReference type="GeneID" id="30211974"/>
<dbReference type="AlphaFoldDB" id="A0A1B9FWT3"/>
<feature type="region of interest" description="Disordered" evidence="1">
    <location>
        <begin position="139"/>
        <end position="173"/>
    </location>
</feature>
<reference evidence="2" key="3">
    <citation type="submission" date="2014-01" db="EMBL/GenBank/DDBJ databases">
        <title>Evolution of pathogenesis and genome organization in the Tremellales.</title>
        <authorList>
            <person name="Cuomo C."/>
            <person name="Litvintseva A."/>
            <person name="Heitman J."/>
            <person name="Chen Y."/>
            <person name="Sun S."/>
            <person name="Springer D."/>
            <person name="Dromer F."/>
            <person name="Young S."/>
            <person name="Zeng Q."/>
            <person name="Chapman S."/>
            <person name="Gujja S."/>
            <person name="Saif S."/>
            <person name="Birren B."/>
        </authorList>
    </citation>
    <scope>NUCLEOTIDE SEQUENCE</scope>
    <source>
        <strain evidence="2">CBS 10118</strain>
    </source>
</reference>
<dbReference type="EMBL" id="CP144547">
    <property type="protein sequence ID" value="WVW86021.1"/>
    <property type="molecule type" value="Genomic_DNA"/>
</dbReference>
<reference evidence="3" key="2">
    <citation type="submission" date="2013-07" db="EMBL/GenBank/DDBJ databases">
        <authorList>
            <consortium name="The Broad Institute Genome Sequencing Platform"/>
            <person name="Cuomo C."/>
            <person name="Litvintseva A."/>
            <person name="Chen Y."/>
            <person name="Heitman J."/>
            <person name="Sun S."/>
            <person name="Springer D."/>
            <person name="Dromer F."/>
            <person name="Young S.K."/>
            <person name="Zeng Q."/>
            <person name="Gargeya S."/>
            <person name="Fitzgerald M."/>
            <person name="Abouelleil A."/>
            <person name="Alvarado L."/>
            <person name="Berlin A.M."/>
            <person name="Chapman S.B."/>
            <person name="Dewar J."/>
            <person name="Goldberg J."/>
            <person name="Griggs A."/>
            <person name="Gujja S."/>
            <person name="Hansen M."/>
            <person name="Howarth C."/>
            <person name="Imamovic A."/>
            <person name="Larimer J."/>
            <person name="McCowan C."/>
            <person name="Murphy C."/>
            <person name="Pearson M."/>
            <person name="Priest M."/>
            <person name="Roberts A."/>
            <person name="Saif S."/>
            <person name="Shea T."/>
            <person name="Sykes S."/>
            <person name="Wortman J."/>
            <person name="Nusbaum C."/>
            <person name="Birren B."/>
        </authorList>
    </citation>
    <scope>NUCLEOTIDE SEQUENCE</scope>
    <source>
        <strain evidence="3">CBS 10118</strain>
    </source>
</reference>
<dbReference type="Proteomes" id="UP000092730">
    <property type="component" value="Chromosome 7"/>
</dbReference>
<name>A0A1B9FWT3_9TREE</name>
<reference evidence="2" key="1">
    <citation type="submission" date="2013-07" db="EMBL/GenBank/DDBJ databases">
        <title>The Genome Sequence of Cryptococcus bestiolae CBS10118.</title>
        <authorList>
            <consortium name="The Broad Institute Genome Sequencing Platform"/>
            <person name="Cuomo C."/>
            <person name="Litvintseva A."/>
            <person name="Chen Y."/>
            <person name="Heitman J."/>
            <person name="Sun S."/>
            <person name="Springer D."/>
            <person name="Dromer F."/>
            <person name="Young S.K."/>
            <person name="Zeng Q."/>
            <person name="Gargeya S."/>
            <person name="Fitzgerald M."/>
            <person name="Abouelleil A."/>
            <person name="Alvarado L."/>
            <person name="Berlin A.M."/>
            <person name="Chapman S.B."/>
            <person name="Dewar J."/>
            <person name="Goldberg J."/>
            <person name="Griggs A."/>
            <person name="Gujja S."/>
            <person name="Hansen M."/>
            <person name="Howarth C."/>
            <person name="Imamovic A."/>
            <person name="Larimer J."/>
            <person name="McCowan C."/>
            <person name="Murphy C."/>
            <person name="Pearson M."/>
            <person name="Priest M."/>
            <person name="Roberts A."/>
            <person name="Saif S."/>
            <person name="Shea T."/>
            <person name="Sykes S."/>
            <person name="Wortman J."/>
            <person name="Nusbaum C."/>
            <person name="Birren B."/>
        </authorList>
    </citation>
    <scope>NUCLEOTIDE SEQUENCE [LARGE SCALE GENOMIC DNA]</scope>
    <source>
        <strain evidence="2">CBS 10118</strain>
    </source>
</reference>
<dbReference type="VEuPathDB" id="FungiDB:I302_07575"/>
<feature type="compositionally biased region" description="Low complexity" evidence="1">
    <location>
        <begin position="158"/>
        <end position="173"/>
    </location>
</feature>
<keyword evidence="4" id="KW-1185">Reference proteome</keyword>
<proteinExistence type="predicted"/>
<accession>A0A1B9FWT3</accession>
<evidence type="ECO:0000313" key="2">
    <source>
        <dbReference type="EMBL" id="OCF23221.1"/>
    </source>
</evidence>
<evidence type="ECO:0000313" key="3">
    <source>
        <dbReference type="EMBL" id="WVW86021.1"/>
    </source>
</evidence>
<gene>
    <name evidence="2" type="ORF">I302_07575</name>
    <name evidence="3" type="ORF">I302_108059</name>
</gene>